<name>A0AAV5FXL6_ELECO</name>
<dbReference type="InterPro" id="IPR055357">
    <property type="entry name" value="LRR_At1g61320_AtMIF1"/>
</dbReference>
<dbReference type="Pfam" id="PF23622">
    <property type="entry name" value="LRR_At1g61320_AtMIF1"/>
    <property type="match status" value="1"/>
</dbReference>
<evidence type="ECO:0000313" key="2">
    <source>
        <dbReference type="EMBL" id="GJN39372.1"/>
    </source>
</evidence>
<dbReference type="Gene3D" id="3.80.10.10">
    <property type="entry name" value="Ribonuclease Inhibitor"/>
    <property type="match status" value="1"/>
</dbReference>
<comment type="caution">
    <text evidence="2">The sequence shown here is derived from an EMBL/GenBank/DDBJ whole genome shotgun (WGS) entry which is preliminary data.</text>
</comment>
<accession>A0AAV5FXL6</accession>
<dbReference type="PANTHER" id="PTHR34145:SF38">
    <property type="entry name" value="EXPRESSED PROTEIN"/>
    <property type="match status" value="1"/>
</dbReference>
<dbReference type="SUPFAM" id="SSF52047">
    <property type="entry name" value="RNI-like"/>
    <property type="match status" value="1"/>
</dbReference>
<evidence type="ECO:0000313" key="3">
    <source>
        <dbReference type="Proteomes" id="UP001054889"/>
    </source>
</evidence>
<organism evidence="2 3">
    <name type="scientific">Eleusine coracana subsp. coracana</name>
    <dbReference type="NCBI Taxonomy" id="191504"/>
    <lineage>
        <taxon>Eukaryota</taxon>
        <taxon>Viridiplantae</taxon>
        <taxon>Streptophyta</taxon>
        <taxon>Embryophyta</taxon>
        <taxon>Tracheophyta</taxon>
        <taxon>Spermatophyta</taxon>
        <taxon>Magnoliopsida</taxon>
        <taxon>Liliopsida</taxon>
        <taxon>Poales</taxon>
        <taxon>Poaceae</taxon>
        <taxon>PACMAD clade</taxon>
        <taxon>Chloridoideae</taxon>
        <taxon>Cynodonteae</taxon>
        <taxon>Eleusininae</taxon>
        <taxon>Eleusine</taxon>
    </lineage>
</organism>
<evidence type="ECO:0000259" key="1">
    <source>
        <dbReference type="Pfam" id="PF23622"/>
    </source>
</evidence>
<gene>
    <name evidence="2" type="primary">gb28485</name>
    <name evidence="2" type="ORF">PR202_gb28485</name>
</gene>
<reference evidence="2" key="2">
    <citation type="submission" date="2021-12" db="EMBL/GenBank/DDBJ databases">
        <title>Resequencing data analysis of finger millet.</title>
        <authorList>
            <person name="Hatakeyama M."/>
            <person name="Aluri S."/>
            <person name="Balachadran M.T."/>
            <person name="Sivarajan S.R."/>
            <person name="Poveda L."/>
            <person name="Shimizu-Inatsugi R."/>
            <person name="Schlapbach R."/>
            <person name="Sreeman S.M."/>
            <person name="Shimizu K.K."/>
        </authorList>
    </citation>
    <scope>NUCLEOTIDE SEQUENCE</scope>
</reference>
<reference evidence="2" key="1">
    <citation type="journal article" date="2018" name="DNA Res.">
        <title>Multiple hybrid de novo genome assembly of finger millet, an orphan allotetraploid crop.</title>
        <authorList>
            <person name="Hatakeyama M."/>
            <person name="Aluri S."/>
            <person name="Balachadran M.T."/>
            <person name="Sivarajan S.R."/>
            <person name="Patrignani A."/>
            <person name="Gruter S."/>
            <person name="Poveda L."/>
            <person name="Shimizu-Inatsugi R."/>
            <person name="Baeten J."/>
            <person name="Francoijs K.J."/>
            <person name="Nataraja K.N."/>
            <person name="Reddy Y.A.N."/>
            <person name="Phadnis S."/>
            <person name="Ravikumar R.L."/>
            <person name="Schlapbach R."/>
            <person name="Sreeman S.M."/>
            <person name="Shimizu K.K."/>
        </authorList>
    </citation>
    <scope>NUCLEOTIDE SEQUENCE</scope>
</reference>
<protein>
    <recommendedName>
        <fullName evidence="1">At1g61320/AtMIF1 LRR domain-containing protein</fullName>
    </recommendedName>
</protein>
<proteinExistence type="predicted"/>
<sequence>MVRRAHDELEHGRHVARIAVVRGNGERPLLQEVAKEEAECEADLRAQLEELEEHVCLCLITINRTRRMGSNCRYDDIPQGVKRMVYSGQELPEQLSCLSVSECVRLQMIESEAPNISTLHFSGNRVALSLKESLQVKHITLSKHCAVFYACAKLPSVVPNLETFSISSFYEAVNTLTPPSTFLCLKYLSITLYGAAFSRAYDCFSMVSFLDAAPLLETFVIGVSQLRMQHDSIFGDPSPLRQIAGHHHNHLKSVKITGFCSAKSLVELTCYIMENATSLECLTLDTTLGLPRTAKLKIQKFGLRHPNAEL</sequence>
<dbReference type="EMBL" id="BQKI01000097">
    <property type="protein sequence ID" value="GJN39372.1"/>
    <property type="molecule type" value="Genomic_DNA"/>
</dbReference>
<dbReference type="PANTHER" id="PTHR34145">
    <property type="entry name" value="OS02G0105600 PROTEIN"/>
    <property type="match status" value="1"/>
</dbReference>
<dbReference type="Proteomes" id="UP001054889">
    <property type="component" value="Unassembled WGS sequence"/>
</dbReference>
<dbReference type="InterPro" id="IPR032675">
    <property type="entry name" value="LRR_dom_sf"/>
</dbReference>
<keyword evidence="3" id="KW-1185">Reference proteome</keyword>
<feature type="domain" description="At1g61320/AtMIF1 LRR" evidence="1">
    <location>
        <begin position="93"/>
        <end position="299"/>
    </location>
</feature>
<dbReference type="AlphaFoldDB" id="A0AAV5FXL6"/>
<dbReference type="InterPro" id="IPR053772">
    <property type="entry name" value="At1g61320/At1g61330-like"/>
</dbReference>